<comment type="caution">
    <text evidence="2">The sequence shown here is derived from an EMBL/GenBank/DDBJ whole genome shotgun (WGS) entry which is preliminary data.</text>
</comment>
<dbReference type="Proteomes" id="UP001210678">
    <property type="component" value="Unassembled WGS sequence"/>
</dbReference>
<reference evidence="2 3" key="1">
    <citation type="submission" date="2023-01" db="EMBL/GenBank/DDBJ databases">
        <title>Vibrio sp. KJ40-1 sp.nov, isolated from marine algae.</title>
        <authorList>
            <person name="Butt M."/>
            <person name="Kim J.M.J."/>
            <person name="Jeon C.O.C."/>
        </authorList>
    </citation>
    <scope>NUCLEOTIDE SEQUENCE [LARGE SCALE GENOMIC DNA]</scope>
    <source>
        <strain evidence="2 3">KJ40-1</strain>
    </source>
</reference>
<feature type="signal peptide" evidence="1">
    <location>
        <begin position="1"/>
        <end position="18"/>
    </location>
</feature>
<evidence type="ECO:0000313" key="2">
    <source>
        <dbReference type="EMBL" id="MDB1124585.1"/>
    </source>
</evidence>
<name>A0ABT4YSZ1_9VIBR</name>
<dbReference type="EMBL" id="JAQLOI010000001">
    <property type="protein sequence ID" value="MDB1124585.1"/>
    <property type="molecule type" value="Genomic_DNA"/>
</dbReference>
<keyword evidence="3" id="KW-1185">Reference proteome</keyword>
<protein>
    <submittedName>
        <fullName evidence="2">DUF2066 domain-containing protein</fullName>
    </submittedName>
</protein>
<dbReference type="InterPro" id="IPR018642">
    <property type="entry name" value="DUF2066"/>
</dbReference>
<sequence>MRYLVVLFIGILSLPLHASVKVDVFSSEVVLDESKADAEKLAKAEGLKQVIVRASGDKNAINSPVIKKVLNRSGNYLSQISYGEQLGQKSIKMVFNPPQIQSLLGQAELPYWSDIRSNLVVWVIQEGQYGREILWDYTDSSALNQIKIFSDLRGLPITIPVGDIEDVTSISGPDLWGGFTSPISKASVRYSSDAVLVIRVQKAANGSYVRWTLYDEKPEFIVDSKREPVVGEATGDTLKALEVVIDEVSNYYARKSAIKSSGVSENTITAKFIEVESAQSFFALENILQKLNSVAGVDVEKIVGNEVTFNIHLLGSEIDFETEVIQSQHVTKFEVDELIAPTLDENSITPELNVTVDGTELVESAELVESTTAIIPSEETTVQDNANTFPQAIEEVINTVEQEPMLEVNSLVFEWVK</sequence>
<organism evidence="2 3">
    <name type="scientific">Vibrio algarum</name>
    <dbReference type="NCBI Taxonomy" id="3020714"/>
    <lineage>
        <taxon>Bacteria</taxon>
        <taxon>Pseudomonadati</taxon>
        <taxon>Pseudomonadota</taxon>
        <taxon>Gammaproteobacteria</taxon>
        <taxon>Vibrionales</taxon>
        <taxon>Vibrionaceae</taxon>
        <taxon>Vibrio</taxon>
    </lineage>
</organism>
<dbReference type="Pfam" id="PF09839">
    <property type="entry name" value="DUF2066"/>
    <property type="match status" value="1"/>
</dbReference>
<evidence type="ECO:0000256" key="1">
    <source>
        <dbReference type="SAM" id="SignalP"/>
    </source>
</evidence>
<evidence type="ECO:0000313" key="3">
    <source>
        <dbReference type="Proteomes" id="UP001210678"/>
    </source>
</evidence>
<gene>
    <name evidence="2" type="ORF">PGX00_13360</name>
</gene>
<dbReference type="RefSeq" id="WP_272137203.1">
    <property type="nucleotide sequence ID" value="NZ_JAQLOI010000001.1"/>
</dbReference>
<proteinExistence type="predicted"/>
<accession>A0ABT4YSZ1</accession>
<keyword evidence="1" id="KW-0732">Signal</keyword>
<feature type="chain" id="PRO_5045801413" evidence="1">
    <location>
        <begin position="19"/>
        <end position="417"/>
    </location>
</feature>